<dbReference type="GO" id="GO:1990189">
    <property type="term" value="F:protein N-terminal-serine acetyltransferase activity"/>
    <property type="evidence" value="ECO:0007669"/>
    <property type="project" value="TreeGrafter"/>
</dbReference>
<dbReference type="AlphaFoldDB" id="A0A9X2P4B6"/>
<accession>A0A9X2P4B6</accession>
<dbReference type="PANTHER" id="PTHR43441">
    <property type="entry name" value="RIBOSOMAL-PROTEIN-SERINE ACETYLTRANSFERASE"/>
    <property type="match status" value="1"/>
</dbReference>
<dbReference type="GO" id="GO:0005737">
    <property type="term" value="C:cytoplasm"/>
    <property type="evidence" value="ECO:0007669"/>
    <property type="project" value="TreeGrafter"/>
</dbReference>
<dbReference type="EMBL" id="JANSUY010000010">
    <property type="protein sequence ID" value="MCR9015713.1"/>
    <property type="molecule type" value="Genomic_DNA"/>
</dbReference>
<comment type="caution">
    <text evidence="2">The sequence shown here is derived from an EMBL/GenBank/DDBJ whole genome shotgun (WGS) entry which is preliminary data.</text>
</comment>
<dbReference type="RefSeq" id="WP_258423576.1">
    <property type="nucleotide sequence ID" value="NZ_JANAEZ010000009.1"/>
</dbReference>
<protein>
    <submittedName>
        <fullName evidence="2">GNAT family N-acetyltransferase</fullName>
    </submittedName>
</protein>
<dbReference type="PANTHER" id="PTHR43441:SF11">
    <property type="entry name" value="RIBOSOMAL-PROTEIN-SERINE ACETYLTRANSFERASE"/>
    <property type="match status" value="1"/>
</dbReference>
<dbReference type="InterPro" id="IPR016181">
    <property type="entry name" value="Acyl_CoA_acyltransferase"/>
</dbReference>
<dbReference type="Pfam" id="PF13302">
    <property type="entry name" value="Acetyltransf_3"/>
    <property type="match status" value="1"/>
</dbReference>
<dbReference type="InterPro" id="IPR000182">
    <property type="entry name" value="GNAT_dom"/>
</dbReference>
<feature type="domain" description="N-acetyltransferase" evidence="1">
    <location>
        <begin position="23"/>
        <end position="174"/>
    </location>
</feature>
<reference evidence="2" key="1">
    <citation type="submission" date="2022-08" db="EMBL/GenBank/DDBJ databases">
        <authorList>
            <person name="Zhang D."/>
        </authorList>
    </citation>
    <scope>NUCLEOTIDE SEQUENCE</scope>
    <source>
        <strain evidence="2">XJ19-11</strain>
    </source>
</reference>
<organism evidence="2 3">
    <name type="scientific">Aquiflexum gelatinilyticum</name>
    <dbReference type="NCBI Taxonomy" id="2961943"/>
    <lineage>
        <taxon>Bacteria</taxon>
        <taxon>Pseudomonadati</taxon>
        <taxon>Bacteroidota</taxon>
        <taxon>Cytophagia</taxon>
        <taxon>Cytophagales</taxon>
        <taxon>Cyclobacteriaceae</taxon>
        <taxon>Aquiflexum</taxon>
    </lineage>
</organism>
<dbReference type="SUPFAM" id="SSF55729">
    <property type="entry name" value="Acyl-CoA N-acyltransferases (Nat)"/>
    <property type="match status" value="1"/>
</dbReference>
<dbReference type="InterPro" id="IPR051908">
    <property type="entry name" value="Ribosomal_N-acetyltransferase"/>
</dbReference>
<gene>
    <name evidence="2" type="ORF">NU887_11760</name>
</gene>
<sequence length="183" mass="21208">MKIELDNGINLVPLHLGHTKHLFEILTANCSHFSPWLPFVNELHSIEQTEKFIREAQVLWESKKDFSFAILESNRARGLISAKELNWIEKCSELGYWLDPALQNQGVMSHAINHLVEFLTRELGFQTFWIKCAEGNLPSQRVANKAKFELVGIEKRRDEEKEEVFLTYLRKEKTGEGLIPAYP</sequence>
<name>A0A9X2P4B6_9BACT</name>
<proteinExistence type="predicted"/>
<dbReference type="PROSITE" id="PS51186">
    <property type="entry name" value="GNAT"/>
    <property type="match status" value="1"/>
</dbReference>
<evidence type="ECO:0000259" key="1">
    <source>
        <dbReference type="PROSITE" id="PS51186"/>
    </source>
</evidence>
<dbReference type="GO" id="GO:0008999">
    <property type="term" value="F:protein-N-terminal-alanine acetyltransferase activity"/>
    <property type="evidence" value="ECO:0007669"/>
    <property type="project" value="TreeGrafter"/>
</dbReference>
<dbReference type="Proteomes" id="UP001142175">
    <property type="component" value="Unassembled WGS sequence"/>
</dbReference>
<dbReference type="CDD" id="cd04301">
    <property type="entry name" value="NAT_SF"/>
    <property type="match status" value="1"/>
</dbReference>
<evidence type="ECO:0000313" key="2">
    <source>
        <dbReference type="EMBL" id="MCR9015713.1"/>
    </source>
</evidence>
<dbReference type="Gene3D" id="3.40.630.30">
    <property type="match status" value="1"/>
</dbReference>
<keyword evidence="3" id="KW-1185">Reference proteome</keyword>
<evidence type="ECO:0000313" key="3">
    <source>
        <dbReference type="Proteomes" id="UP001142175"/>
    </source>
</evidence>